<proteinExistence type="predicted"/>
<dbReference type="EMBL" id="CP076133">
    <property type="protein sequence ID" value="QWG04279.1"/>
    <property type="molecule type" value="Genomic_DNA"/>
</dbReference>
<reference evidence="1 2" key="1">
    <citation type="submission" date="2021-05" db="EMBL/GenBank/DDBJ databases">
        <title>Comparative genomic studies on the polysaccharide-degrading batcterial strains of the Flammeovirga genus.</title>
        <authorList>
            <person name="Zewei F."/>
            <person name="Zheng Z."/>
            <person name="Yu L."/>
            <person name="Ruyue G."/>
            <person name="Yanhong M."/>
            <person name="Yuanyuan C."/>
            <person name="Jingyan G."/>
            <person name="Wenjun H."/>
        </authorList>
    </citation>
    <scope>NUCLEOTIDE SEQUENCE [LARGE SCALE GENOMIC DNA]</scope>
    <source>
        <strain evidence="1 2">NBRC:100898</strain>
    </source>
</reference>
<sequence>MIYRLLFIVILFTSCQQKEQFDDSWQLNWQKENGEIISVLSLPQSIDKNQHFKVKRGDIDFSIEVNNETDFNTIKAKAESATAQKGFFMLQTKLPTDAIPYNFNGVVDSSEMYRQSPHDVNAWIVKTIPMQAVPMVGYRVDNQFTVAISNTPAFFENYTSQEFDLEEGVLSLKGGDDGRSPGMQPDRSDVLDMDYNAEKTQIFTPGKVQSHYHEIGKNKPHDFEGFYFTCEATDRNDLRKSIITRAGQFLSGKQTDFFGSLGLATAMMNLRANDSQKSDYWVIPAVEYANTQYGRDAFWIASMLPSKYAAECLKSELKEVNHFAEYPLFAIIWAYRSIQEGNKVDLNQVQAYVDAIEERAKDSKYYSYYEGDGRLDFQYWGDVMAFEKDDIITYNQGLFALAITLAEELNLEISSNPAKATIHYQQLFDEELGYFPLSEKKAVLGPDPLVPDLLSQIYHQKKLLKSDHVKQHYDRMVTYSKTNFGFKIVATPTGEYLPAEMYDIPGYISQVNRENMPDGRYFRGGSYFLYDNLFLMDAYLHGVEGAEDMLKWRIGLDFKIGSTTYECLNTKTGEPWKPNMGWNVAIYAFWRKLIDEGKADKSLLEYVDQIVVDKKTSENEKI</sequence>
<accession>A0AAX1N9Z0</accession>
<dbReference type="PROSITE" id="PS51257">
    <property type="entry name" value="PROKAR_LIPOPROTEIN"/>
    <property type="match status" value="1"/>
</dbReference>
<gene>
    <name evidence="1" type="ORF">KMW28_25640</name>
</gene>
<dbReference type="RefSeq" id="WP_169663762.1">
    <property type="nucleotide sequence ID" value="NZ_CP076133.1"/>
</dbReference>
<name>A0AAX1N9Z0_9BACT</name>
<dbReference type="KEGG" id="fya:KMW28_25640"/>
<dbReference type="AlphaFoldDB" id="A0AAX1N9Z0"/>
<dbReference type="Proteomes" id="UP000678679">
    <property type="component" value="Chromosome 2"/>
</dbReference>
<evidence type="ECO:0000313" key="2">
    <source>
        <dbReference type="Proteomes" id="UP000678679"/>
    </source>
</evidence>
<organism evidence="1 2">
    <name type="scientific">Flammeovirga yaeyamensis</name>
    <dbReference type="NCBI Taxonomy" id="367791"/>
    <lineage>
        <taxon>Bacteria</taxon>
        <taxon>Pseudomonadati</taxon>
        <taxon>Bacteroidota</taxon>
        <taxon>Cytophagia</taxon>
        <taxon>Cytophagales</taxon>
        <taxon>Flammeovirgaceae</taxon>
        <taxon>Flammeovirga</taxon>
    </lineage>
</organism>
<evidence type="ECO:0000313" key="1">
    <source>
        <dbReference type="EMBL" id="QWG04279.1"/>
    </source>
</evidence>
<keyword evidence="2" id="KW-1185">Reference proteome</keyword>
<protein>
    <submittedName>
        <fullName evidence="1">Uncharacterized protein</fullName>
    </submittedName>
</protein>